<protein>
    <submittedName>
        <fullName evidence="1">Uncharacterized protein</fullName>
    </submittedName>
</protein>
<dbReference type="EMBL" id="GBXM01004565">
    <property type="protein sequence ID" value="JAI04013.1"/>
    <property type="molecule type" value="Transcribed_RNA"/>
</dbReference>
<reference evidence="1" key="2">
    <citation type="journal article" date="2015" name="Fish Shellfish Immunol.">
        <title>Early steps in the European eel (Anguilla anguilla)-Vibrio vulnificus interaction in the gills: Role of the RtxA13 toxin.</title>
        <authorList>
            <person name="Callol A."/>
            <person name="Pajuelo D."/>
            <person name="Ebbesson L."/>
            <person name="Teles M."/>
            <person name="MacKenzie S."/>
            <person name="Amaro C."/>
        </authorList>
    </citation>
    <scope>NUCLEOTIDE SEQUENCE</scope>
</reference>
<organism evidence="1">
    <name type="scientific">Anguilla anguilla</name>
    <name type="common">European freshwater eel</name>
    <name type="synonym">Muraena anguilla</name>
    <dbReference type="NCBI Taxonomy" id="7936"/>
    <lineage>
        <taxon>Eukaryota</taxon>
        <taxon>Metazoa</taxon>
        <taxon>Chordata</taxon>
        <taxon>Craniata</taxon>
        <taxon>Vertebrata</taxon>
        <taxon>Euteleostomi</taxon>
        <taxon>Actinopterygii</taxon>
        <taxon>Neopterygii</taxon>
        <taxon>Teleostei</taxon>
        <taxon>Anguilliformes</taxon>
        <taxon>Anguillidae</taxon>
        <taxon>Anguilla</taxon>
    </lineage>
</organism>
<name>A0A0E9XMR4_ANGAN</name>
<reference evidence="1" key="1">
    <citation type="submission" date="2014-11" db="EMBL/GenBank/DDBJ databases">
        <authorList>
            <person name="Amaro Gonzalez C."/>
        </authorList>
    </citation>
    <scope>NUCLEOTIDE SEQUENCE</scope>
</reference>
<sequence>MCITSNVSELQPNQIVRTTTSENWELFHWSSVTFLLNFVQNFSRIFIFNCCVYCK</sequence>
<evidence type="ECO:0000313" key="1">
    <source>
        <dbReference type="EMBL" id="JAI04013.1"/>
    </source>
</evidence>
<proteinExistence type="predicted"/>
<accession>A0A0E9XMR4</accession>
<dbReference type="AlphaFoldDB" id="A0A0E9XMR4"/>